<gene>
    <name evidence="1" type="ORF">SAMN04488498_105268</name>
</gene>
<accession>A0A1I3YYV8</accession>
<reference evidence="1 2" key="1">
    <citation type="submission" date="2016-10" db="EMBL/GenBank/DDBJ databases">
        <authorList>
            <person name="Varghese N."/>
            <person name="Submissions S."/>
        </authorList>
    </citation>
    <scope>NUCLEOTIDE SEQUENCE [LARGE SCALE GENOMIC DNA]</scope>
    <source>
        <strain evidence="1 2">DSM 21822</strain>
    </source>
</reference>
<keyword evidence="2" id="KW-1185">Reference proteome</keyword>
<protein>
    <recommendedName>
        <fullName evidence="3">Class I SAM-dependent methyltransferase</fullName>
    </recommendedName>
</protein>
<proteinExistence type="predicted"/>
<dbReference type="EMBL" id="FOSL01000005">
    <property type="protein sequence ID" value="SFK36970.1"/>
    <property type="molecule type" value="Genomic_DNA"/>
</dbReference>
<evidence type="ECO:0000313" key="2">
    <source>
        <dbReference type="Proteomes" id="UP000323300"/>
    </source>
</evidence>
<sequence>MLETAASPAGTGEGLSHLSGPAAVIRQVVAAHFLRNCPHVLEIGGYLQPITNYLTHTPLSVLSVDPKTVPYEAEELNGRPCRVRHVARKFQEITYDYAPRSYGLVLLGYSLKPFGRREPLGQLLFSLIDNASTVVIDYAPELERASSQVPEIVSRPTVRVHCSFELFLDDEAIAASPYAKRRFYVLHPAG</sequence>
<organism evidence="1 2">
    <name type="scientific">Neomesorhizobium albiziae</name>
    <dbReference type="NCBI Taxonomy" id="335020"/>
    <lineage>
        <taxon>Bacteria</taxon>
        <taxon>Pseudomonadati</taxon>
        <taxon>Pseudomonadota</taxon>
        <taxon>Alphaproteobacteria</taxon>
        <taxon>Hyphomicrobiales</taxon>
        <taxon>Phyllobacteriaceae</taxon>
        <taxon>Neomesorhizobium</taxon>
    </lineage>
</organism>
<dbReference type="RefSeq" id="WP_244621672.1">
    <property type="nucleotide sequence ID" value="NZ_BSPE01000056.1"/>
</dbReference>
<evidence type="ECO:0000313" key="1">
    <source>
        <dbReference type="EMBL" id="SFK36970.1"/>
    </source>
</evidence>
<name>A0A1I3YYV8_9HYPH</name>
<dbReference type="Proteomes" id="UP000323300">
    <property type="component" value="Unassembled WGS sequence"/>
</dbReference>
<dbReference type="AlphaFoldDB" id="A0A1I3YYV8"/>
<evidence type="ECO:0008006" key="3">
    <source>
        <dbReference type="Google" id="ProtNLM"/>
    </source>
</evidence>